<sequence>MARGRKRSLASDRIPCPWPGCPVRLKSHGGVTYHVNAVHRTSNVVATIAAPLLSPPPSPEPVDDYLPNEEPPRSASGSPEPSRSQKYHHPFLNARPSDQNGTFLPAGAPPQPRNTAAVDDWSPYEYKVQFQLADFLFRKVQMSSKNIDQLLEMWALSMMKHDDLGPFQDYKQIYETIDATSVGDAPWKCLLTEPVDSAADAPVWARQQYEIWYRDPDVVISNMLDNPDLDGAFDTTPYVQVDAHGKRRWSDFMSANFAWRHCDRIYTDDPSTDGAIDKTTVSVATGDVEYHPGYISLGNPHNSMRHAHRNIVMPFVFLAIPKSDRKYDNDPVFRKFKRKLYHASLAAVLSSLKPGMKRPVVRRCPDGHFRRAIYDFGPFIADYPEQVLLAGIVQNWCAKCTALSTDLDGHICGRRTHGLTDELLASFGADVLWDSYGIDVDIVPFTRDFPRADIHEMLSSDHLHQVIKGSFKDHLVTWVGEYLYLAHTKAEADAIMDEIDRRIAATPAFPCLRRFKQGRRFKQWTGDDSKALMKVYLPAIKGLVPNEIVQAIAAFLDFCYLVRREDFDEHTLDSVDAAVRNFHHHREIFRTLNVRTDTPGGSAAFSLPRQHSLVHYRNGIEEYGAPGGVCSSITESRHITAVKKPWRRSNRYEALSQMLQINQHLDKLAAARADFVERGMLPLTYAPPFVDLEDDDGGPVDTVRVEGNVVLARTRERRYPRFAPDLAKHINLPAFPTLLANFLADQSHSETYSDDGIGIDPSDLDTTPISVFHSAIATFYAPSDPSDTVQGGTVHLPSRTRIDLASVA</sequence>
<protein>
    <recommendedName>
        <fullName evidence="4">C2H2-type domain-containing protein</fullName>
    </recommendedName>
</protein>
<evidence type="ECO:0000313" key="3">
    <source>
        <dbReference type="Proteomes" id="UP000620124"/>
    </source>
</evidence>
<dbReference type="AlphaFoldDB" id="A0A8H6Z2M3"/>
<dbReference type="EMBL" id="JACAZI010000002">
    <property type="protein sequence ID" value="KAF7368180.1"/>
    <property type="molecule type" value="Genomic_DNA"/>
</dbReference>
<evidence type="ECO:0000313" key="2">
    <source>
        <dbReference type="EMBL" id="KAF7368180.1"/>
    </source>
</evidence>
<dbReference type="Proteomes" id="UP000620124">
    <property type="component" value="Unassembled WGS sequence"/>
</dbReference>
<keyword evidence="3" id="KW-1185">Reference proteome</keyword>
<name>A0A8H6Z2M3_9AGAR</name>
<evidence type="ECO:0008006" key="4">
    <source>
        <dbReference type="Google" id="ProtNLM"/>
    </source>
</evidence>
<reference evidence="2" key="1">
    <citation type="submission" date="2020-05" db="EMBL/GenBank/DDBJ databases">
        <title>Mycena genomes resolve the evolution of fungal bioluminescence.</title>
        <authorList>
            <person name="Tsai I.J."/>
        </authorList>
    </citation>
    <scope>NUCLEOTIDE SEQUENCE</scope>
    <source>
        <strain evidence="2">CCC161011</strain>
    </source>
</reference>
<accession>A0A8H6Z2M3</accession>
<dbReference type="Pfam" id="PF18759">
    <property type="entry name" value="Plavaka"/>
    <property type="match status" value="1"/>
</dbReference>
<proteinExistence type="predicted"/>
<dbReference type="InterPro" id="IPR041078">
    <property type="entry name" value="Plavaka"/>
</dbReference>
<feature type="compositionally biased region" description="Polar residues" evidence="1">
    <location>
        <begin position="75"/>
        <end position="84"/>
    </location>
</feature>
<feature type="region of interest" description="Disordered" evidence="1">
    <location>
        <begin position="52"/>
        <end position="117"/>
    </location>
</feature>
<organism evidence="2 3">
    <name type="scientific">Mycena venus</name>
    <dbReference type="NCBI Taxonomy" id="2733690"/>
    <lineage>
        <taxon>Eukaryota</taxon>
        <taxon>Fungi</taxon>
        <taxon>Dikarya</taxon>
        <taxon>Basidiomycota</taxon>
        <taxon>Agaricomycotina</taxon>
        <taxon>Agaricomycetes</taxon>
        <taxon>Agaricomycetidae</taxon>
        <taxon>Agaricales</taxon>
        <taxon>Marasmiineae</taxon>
        <taxon>Mycenaceae</taxon>
        <taxon>Mycena</taxon>
    </lineage>
</organism>
<comment type="caution">
    <text evidence="2">The sequence shown here is derived from an EMBL/GenBank/DDBJ whole genome shotgun (WGS) entry which is preliminary data.</text>
</comment>
<dbReference type="OrthoDB" id="3199698at2759"/>
<evidence type="ECO:0000256" key="1">
    <source>
        <dbReference type="SAM" id="MobiDB-lite"/>
    </source>
</evidence>
<gene>
    <name evidence="2" type="ORF">MVEN_00137100</name>
</gene>